<dbReference type="EMBL" id="JAWDGP010007852">
    <property type="protein sequence ID" value="KAK3702519.1"/>
    <property type="molecule type" value="Genomic_DNA"/>
</dbReference>
<dbReference type="Proteomes" id="UP001283361">
    <property type="component" value="Unassembled WGS sequence"/>
</dbReference>
<accession>A0AAE1CK06</accession>
<evidence type="ECO:0000313" key="1">
    <source>
        <dbReference type="EMBL" id="KAK3702519.1"/>
    </source>
</evidence>
<reference evidence="1" key="1">
    <citation type="journal article" date="2023" name="G3 (Bethesda)">
        <title>A reference genome for the long-term kleptoplast-retaining sea slug Elysia crispata morphotype clarki.</title>
        <authorList>
            <person name="Eastman K.E."/>
            <person name="Pendleton A.L."/>
            <person name="Shaikh M.A."/>
            <person name="Suttiyut T."/>
            <person name="Ogas R."/>
            <person name="Tomko P."/>
            <person name="Gavelis G."/>
            <person name="Widhalm J.R."/>
            <person name="Wisecaver J.H."/>
        </authorList>
    </citation>
    <scope>NUCLEOTIDE SEQUENCE</scope>
    <source>
        <strain evidence="1">ECLA1</strain>
    </source>
</reference>
<comment type="caution">
    <text evidence="1">The sequence shown here is derived from an EMBL/GenBank/DDBJ whole genome shotgun (WGS) entry which is preliminary data.</text>
</comment>
<gene>
    <name evidence="1" type="ORF">RRG08_042512</name>
</gene>
<sequence>MLLQVTSVGYKQFVKRQVFATLSLFSSDPGRPLEKSDSVAKTCLLTSQSTERYRHRPAILLLTPNDKSDEREISVRLITLESPLDQSQPNDCQRPFHGAVRQDRTTVTTASGASILLSMNKEKATDLYTLLRIKRTKGHGSRSLYELPFPVSERGVLIKEDCEESNFLRKMMAHWPNIGSTKLCPGPAASLDLTTSG</sequence>
<evidence type="ECO:0000313" key="2">
    <source>
        <dbReference type="Proteomes" id="UP001283361"/>
    </source>
</evidence>
<dbReference type="AlphaFoldDB" id="A0AAE1CK06"/>
<name>A0AAE1CK06_9GAST</name>
<keyword evidence="2" id="KW-1185">Reference proteome</keyword>
<proteinExistence type="predicted"/>
<organism evidence="1 2">
    <name type="scientific">Elysia crispata</name>
    <name type="common">lettuce slug</name>
    <dbReference type="NCBI Taxonomy" id="231223"/>
    <lineage>
        <taxon>Eukaryota</taxon>
        <taxon>Metazoa</taxon>
        <taxon>Spiralia</taxon>
        <taxon>Lophotrochozoa</taxon>
        <taxon>Mollusca</taxon>
        <taxon>Gastropoda</taxon>
        <taxon>Heterobranchia</taxon>
        <taxon>Euthyneura</taxon>
        <taxon>Panpulmonata</taxon>
        <taxon>Sacoglossa</taxon>
        <taxon>Placobranchoidea</taxon>
        <taxon>Plakobranchidae</taxon>
        <taxon>Elysia</taxon>
    </lineage>
</organism>
<protein>
    <submittedName>
        <fullName evidence="1">Uncharacterized protein</fullName>
    </submittedName>
</protein>